<name>A0A816F2F9_ADIRI</name>
<proteinExistence type="predicted"/>
<keyword evidence="1" id="KW-0732">Signal</keyword>
<protein>
    <submittedName>
        <fullName evidence="3">Uncharacterized protein</fullName>
    </submittedName>
</protein>
<reference evidence="3" key="1">
    <citation type="submission" date="2021-02" db="EMBL/GenBank/DDBJ databases">
        <authorList>
            <person name="Nowell W R."/>
        </authorList>
    </citation>
    <scope>NUCLEOTIDE SEQUENCE</scope>
</reference>
<evidence type="ECO:0000313" key="3">
    <source>
        <dbReference type="EMBL" id="CAF1654098.1"/>
    </source>
</evidence>
<dbReference type="Pfam" id="PF13517">
    <property type="entry name" value="FG-GAP_3"/>
    <property type="match status" value="1"/>
</dbReference>
<dbReference type="SUPFAM" id="SSF69318">
    <property type="entry name" value="Integrin alpha N-terminal domain"/>
    <property type="match status" value="1"/>
</dbReference>
<feature type="transmembrane region" description="Helical" evidence="2">
    <location>
        <begin position="55"/>
        <end position="76"/>
    </location>
</feature>
<dbReference type="InterPro" id="IPR013517">
    <property type="entry name" value="FG-GAP"/>
</dbReference>
<keyword evidence="4" id="KW-1185">Reference proteome</keyword>
<dbReference type="PANTHER" id="PTHR46580">
    <property type="entry name" value="SENSOR KINASE-RELATED"/>
    <property type="match status" value="1"/>
</dbReference>
<organism evidence="3 4">
    <name type="scientific">Adineta ricciae</name>
    <name type="common">Rotifer</name>
    <dbReference type="NCBI Taxonomy" id="249248"/>
    <lineage>
        <taxon>Eukaryota</taxon>
        <taxon>Metazoa</taxon>
        <taxon>Spiralia</taxon>
        <taxon>Gnathifera</taxon>
        <taxon>Rotifera</taxon>
        <taxon>Eurotatoria</taxon>
        <taxon>Bdelloidea</taxon>
        <taxon>Adinetida</taxon>
        <taxon>Adinetidae</taxon>
        <taxon>Adineta</taxon>
    </lineage>
</organism>
<dbReference type="EMBL" id="CAJNOR010010468">
    <property type="protein sequence ID" value="CAF1654098.1"/>
    <property type="molecule type" value="Genomic_DNA"/>
</dbReference>
<dbReference type="PANTHER" id="PTHR46580:SF4">
    <property type="entry name" value="ATP_GTP-BINDING PROTEIN"/>
    <property type="match status" value="1"/>
</dbReference>
<evidence type="ECO:0000256" key="2">
    <source>
        <dbReference type="SAM" id="Phobius"/>
    </source>
</evidence>
<dbReference type="Gene3D" id="2.30.30.100">
    <property type="match status" value="2"/>
</dbReference>
<dbReference type="InterPro" id="IPR028994">
    <property type="entry name" value="Integrin_alpha_N"/>
</dbReference>
<accession>A0A816F2F9</accession>
<dbReference type="Proteomes" id="UP000663828">
    <property type="component" value="Unassembled WGS sequence"/>
</dbReference>
<sequence>MDTAGDIIQQSEPNKELSSDLVKIDDTNQSLSTLGGIHEHTQSYQSSSKYHSYKIFGAFSLFTIICMLAGILVVYFTTPNKTKNICKSVMDTVTDQLLSQDSHPQFLLTFDFNNDTLMDIVVVNSGTNNIGIFFGRANGTFTEQTTFSTGVGSQPSSIAVADLNNDGYLDIVVSNYGSHTIGILFGNANGTFRDQITYPVGSSRPLKVALDDLNNDSFVDIVVVNNGTNIVGILFGSDNATFQSQIQLSSTYD</sequence>
<evidence type="ECO:0000256" key="1">
    <source>
        <dbReference type="ARBA" id="ARBA00022729"/>
    </source>
</evidence>
<evidence type="ECO:0000313" key="4">
    <source>
        <dbReference type="Proteomes" id="UP000663828"/>
    </source>
</evidence>
<keyword evidence="2" id="KW-1133">Transmembrane helix</keyword>
<gene>
    <name evidence="3" type="ORF">XAT740_LOCUS55572</name>
</gene>
<keyword evidence="2" id="KW-0472">Membrane</keyword>
<comment type="caution">
    <text evidence="3">The sequence shown here is derived from an EMBL/GenBank/DDBJ whole genome shotgun (WGS) entry which is preliminary data.</text>
</comment>
<keyword evidence="2" id="KW-0812">Transmembrane</keyword>
<dbReference type="AlphaFoldDB" id="A0A816F2F9"/>
<feature type="non-terminal residue" evidence="3">
    <location>
        <position position="1"/>
    </location>
</feature>